<organism evidence="8 9">
    <name type="scientific">Cladophialophora carrionii</name>
    <dbReference type="NCBI Taxonomy" id="86049"/>
    <lineage>
        <taxon>Eukaryota</taxon>
        <taxon>Fungi</taxon>
        <taxon>Dikarya</taxon>
        <taxon>Ascomycota</taxon>
        <taxon>Pezizomycotina</taxon>
        <taxon>Eurotiomycetes</taxon>
        <taxon>Chaetothyriomycetidae</taxon>
        <taxon>Chaetothyriales</taxon>
        <taxon>Herpotrichiellaceae</taxon>
        <taxon>Cladophialophora</taxon>
    </lineage>
</organism>
<evidence type="ECO:0000313" key="9">
    <source>
        <dbReference type="Proteomes" id="UP000094526"/>
    </source>
</evidence>
<keyword evidence="9" id="KW-1185">Reference proteome</keyword>
<keyword evidence="3 6" id="KW-0812">Transmembrane</keyword>
<evidence type="ECO:0000256" key="5">
    <source>
        <dbReference type="ARBA" id="ARBA00023136"/>
    </source>
</evidence>
<keyword evidence="5 6" id="KW-0472">Membrane</keyword>
<accession>A0A1C1C8V4</accession>
<dbReference type="Proteomes" id="UP000094526">
    <property type="component" value="Unassembled WGS sequence"/>
</dbReference>
<evidence type="ECO:0000259" key="7">
    <source>
        <dbReference type="Pfam" id="PF00324"/>
    </source>
</evidence>
<keyword evidence="4 6" id="KW-1133">Transmembrane helix</keyword>
<keyword evidence="2" id="KW-0813">Transport</keyword>
<name>A0A1C1C8V4_9EURO</name>
<evidence type="ECO:0000256" key="4">
    <source>
        <dbReference type="ARBA" id="ARBA00022989"/>
    </source>
</evidence>
<dbReference type="OrthoDB" id="3900342at2759"/>
<dbReference type="STRING" id="86049.A0A1C1C8V4"/>
<sequence>MVVDTEKAPPVGDVPVIADGRRASLRTGSIDDVQIMDQLGYKPELNRNRSMATLLFQSLAIAAIPYGEGGPLISAIYGGGPLSIFVGWIVVLVMDECIALSLSELASKYPTSAGPYYWSFQLATKGKTALSFITGWTWLVGNWTISE</sequence>
<proteinExistence type="predicted"/>
<evidence type="ECO:0000256" key="3">
    <source>
        <dbReference type="ARBA" id="ARBA00022692"/>
    </source>
</evidence>
<dbReference type="PANTHER" id="PTHR45649:SF28">
    <property type="entry name" value="TRANSPORTER, PUTATIVE (EUROFUNG)-RELATED"/>
    <property type="match status" value="1"/>
</dbReference>
<dbReference type="PANTHER" id="PTHR45649">
    <property type="entry name" value="AMINO-ACID PERMEASE BAT1"/>
    <property type="match status" value="1"/>
</dbReference>
<dbReference type="VEuPathDB" id="FungiDB:CLCR_06401"/>
<dbReference type="AlphaFoldDB" id="A0A1C1C8V4"/>
<evidence type="ECO:0000256" key="2">
    <source>
        <dbReference type="ARBA" id="ARBA00022448"/>
    </source>
</evidence>
<dbReference type="EMBL" id="LGRB01000020">
    <property type="protein sequence ID" value="OCT44878.1"/>
    <property type="molecule type" value="Genomic_DNA"/>
</dbReference>
<feature type="transmembrane region" description="Helical" evidence="6">
    <location>
        <begin position="73"/>
        <end position="94"/>
    </location>
</feature>
<dbReference type="Pfam" id="PF00324">
    <property type="entry name" value="AA_permease"/>
    <property type="match status" value="1"/>
</dbReference>
<evidence type="ECO:0000313" key="8">
    <source>
        <dbReference type="EMBL" id="OCT44878.1"/>
    </source>
</evidence>
<dbReference type="GO" id="GO:0016020">
    <property type="term" value="C:membrane"/>
    <property type="evidence" value="ECO:0007669"/>
    <property type="project" value="UniProtKB-SubCell"/>
</dbReference>
<comment type="subcellular location">
    <subcellularLocation>
        <location evidence="1">Membrane</location>
        <topology evidence="1">Multi-pass membrane protein</topology>
    </subcellularLocation>
</comment>
<dbReference type="GO" id="GO:0022857">
    <property type="term" value="F:transmembrane transporter activity"/>
    <property type="evidence" value="ECO:0007669"/>
    <property type="project" value="UniProtKB-ARBA"/>
</dbReference>
<protein>
    <recommendedName>
        <fullName evidence="7">Amino acid permease/ SLC12A domain-containing protein</fullName>
    </recommendedName>
</protein>
<evidence type="ECO:0000256" key="1">
    <source>
        <dbReference type="ARBA" id="ARBA00004141"/>
    </source>
</evidence>
<reference evidence="9" key="1">
    <citation type="submission" date="2015-07" db="EMBL/GenBank/DDBJ databases">
        <authorList>
            <person name="Teixeira M.M."/>
            <person name="Souza R.C."/>
            <person name="Almeida L.G."/>
            <person name="Vicente V.A."/>
            <person name="de Hoog S."/>
            <person name="Bocca A.L."/>
            <person name="de Almeida S.R."/>
            <person name="Vasconcelos A.T."/>
            <person name="Felipe M.S."/>
        </authorList>
    </citation>
    <scope>NUCLEOTIDE SEQUENCE [LARGE SCALE GENOMIC DNA]</scope>
    <source>
        <strain evidence="9">KSF</strain>
    </source>
</reference>
<dbReference type="InterPro" id="IPR004841">
    <property type="entry name" value="AA-permease/SLC12A_dom"/>
</dbReference>
<dbReference type="Gene3D" id="1.20.1740.10">
    <property type="entry name" value="Amino acid/polyamine transporter I"/>
    <property type="match status" value="1"/>
</dbReference>
<feature type="domain" description="Amino acid permease/ SLC12A" evidence="7">
    <location>
        <begin position="73"/>
        <end position="140"/>
    </location>
</feature>
<evidence type="ECO:0000256" key="6">
    <source>
        <dbReference type="SAM" id="Phobius"/>
    </source>
</evidence>
<dbReference type="VEuPathDB" id="FungiDB:G647_07549"/>
<gene>
    <name evidence="8" type="ORF">CLCR_06401</name>
</gene>
<comment type="caution">
    <text evidence="8">The sequence shown here is derived from an EMBL/GenBank/DDBJ whole genome shotgun (WGS) entry which is preliminary data.</text>
</comment>